<name>A0ABY6LED8_9ARAC</name>
<dbReference type="InterPro" id="IPR011706">
    <property type="entry name" value="Cu-oxidase_C"/>
</dbReference>
<keyword evidence="2" id="KW-0479">Metal-binding</keyword>
<keyword evidence="8" id="KW-1185">Reference proteome</keyword>
<feature type="domain" description="Plastocyanin-like" evidence="5">
    <location>
        <begin position="144"/>
        <end position="217"/>
    </location>
</feature>
<dbReference type="Pfam" id="PF07731">
    <property type="entry name" value="Cu-oxidase_2"/>
    <property type="match status" value="2"/>
</dbReference>
<dbReference type="PANTHER" id="PTHR11709">
    <property type="entry name" value="MULTI-COPPER OXIDASE"/>
    <property type="match status" value="1"/>
</dbReference>
<dbReference type="InterPro" id="IPR002355">
    <property type="entry name" value="Cu_oxidase_Cu_BS"/>
</dbReference>
<reference evidence="7 8" key="1">
    <citation type="submission" date="2022-01" db="EMBL/GenBank/DDBJ databases">
        <title>A chromosomal length assembly of Cordylochernes scorpioides.</title>
        <authorList>
            <person name="Zeh D."/>
            <person name="Zeh J."/>
        </authorList>
    </citation>
    <scope>NUCLEOTIDE SEQUENCE [LARGE SCALE GENOMIC DNA]</scope>
    <source>
        <strain evidence="7">IN4F17</strain>
        <tissue evidence="7">Whole Body</tissue>
    </source>
</reference>
<evidence type="ECO:0000256" key="1">
    <source>
        <dbReference type="ARBA" id="ARBA00010609"/>
    </source>
</evidence>
<dbReference type="PROSITE" id="PS00080">
    <property type="entry name" value="MULTICOPPER_OXIDASE2"/>
    <property type="match status" value="1"/>
</dbReference>
<evidence type="ECO:0000256" key="2">
    <source>
        <dbReference type="ARBA" id="ARBA00022723"/>
    </source>
</evidence>
<dbReference type="InterPro" id="IPR045087">
    <property type="entry name" value="Cu-oxidase_fam"/>
</dbReference>
<evidence type="ECO:0000313" key="6">
    <source>
        <dbReference type="EMBL" id="UYV79207.1"/>
    </source>
</evidence>
<dbReference type="PANTHER" id="PTHR11709:SF504">
    <property type="entry name" value="PLASTOCYANIN-LIKE DOMAIN-CONTAINING PROTEIN"/>
    <property type="match status" value="1"/>
</dbReference>
<feature type="domain" description="Plastocyanin-like" evidence="5">
    <location>
        <begin position="509"/>
        <end position="610"/>
    </location>
</feature>
<organism evidence="7 8">
    <name type="scientific">Cordylochernes scorpioides</name>
    <dbReference type="NCBI Taxonomy" id="51811"/>
    <lineage>
        <taxon>Eukaryota</taxon>
        <taxon>Metazoa</taxon>
        <taxon>Ecdysozoa</taxon>
        <taxon>Arthropoda</taxon>
        <taxon>Chelicerata</taxon>
        <taxon>Arachnida</taxon>
        <taxon>Pseudoscorpiones</taxon>
        <taxon>Cheliferoidea</taxon>
        <taxon>Chernetidae</taxon>
        <taxon>Cordylochernes</taxon>
    </lineage>
</organism>
<dbReference type="CDD" id="cd04200">
    <property type="entry name" value="CuRO_2_ceruloplasmin_like"/>
    <property type="match status" value="1"/>
</dbReference>
<keyword evidence="3" id="KW-0560">Oxidoreductase</keyword>
<gene>
    <name evidence="6" type="ORF">LAZ67_17001511</name>
    <name evidence="7" type="ORF">LAZ67_17001513</name>
</gene>
<dbReference type="InterPro" id="IPR033138">
    <property type="entry name" value="Cu_oxidase_CS"/>
</dbReference>
<proteinExistence type="inferred from homology"/>
<accession>A0ABY6LED8</accession>
<dbReference type="InterPro" id="IPR008972">
    <property type="entry name" value="Cupredoxin"/>
</dbReference>
<dbReference type="SUPFAM" id="SSF49503">
    <property type="entry name" value="Cupredoxins"/>
    <property type="match status" value="5"/>
</dbReference>
<dbReference type="Pfam" id="PF07732">
    <property type="entry name" value="Cu-oxidase_3"/>
    <property type="match status" value="2"/>
</dbReference>
<dbReference type="EMBL" id="CP092879">
    <property type="protein sequence ID" value="UYV79209.1"/>
    <property type="molecule type" value="Genomic_DNA"/>
</dbReference>
<comment type="similarity">
    <text evidence="1">Belongs to the multicopper oxidase family.</text>
</comment>
<feature type="domain" description="Plastocyanin-like" evidence="4">
    <location>
        <begin position="327"/>
        <end position="397"/>
    </location>
</feature>
<evidence type="ECO:0000259" key="5">
    <source>
        <dbReference type="Pfam" id="PF07732"/>
    </source>
</evidence>
<evidence type="ECO:0000259" key="4">
    <source>
        <dbReference type="Pfam" id="PF07731"/>
    </source>
</evidence>
<dbReference type="Gene3D" id="2.60.40.420">
    <property type="entry name" value="Cupredoxins - blue copper proteins"/>
    <property type="match status" value="3"/>
</dbReference>
<dbReference type="Proteomes" id="UP001235939">
    <property type="component" value="Chromosome 17"/>
</dbReference>
<dbReference type="InterPro" id="IPR011707">
    <property type="entry name" value="Cu-oxidase-like_N"/>
</dbReference>
<protein>
    <submittedName>
        <fullName evidence="7">HEPHL1</fullName>
    </submittedName>
</protein>
<dbReference type="EMBL" id="CP092879">
    <property type="protein sequence ID" value="UYV79207.1"/>
    <property type="molecule type" value="Genomic_DNA"/>
</dbReference>
<evidence type="ECO:0000313" key="8">
    <source>
        <dbReference type="Proteomes" id="UP001235939"/>
    </source>
</evidence>
<evidence type="ECO:0000313" key="7">
    <source>
        <dbReference type="EMBL" id="UYV79209.1"/>
    </source>
</evidence>
<feature type="domain" description="Plastocyanin-like" evidence="4">
    <location>
        <begin position="670"/>
        <end position="771"/>
    </location>
</feature>
<sequence length="772" mass="88019">MSRTDIVNLFPAKFTTSYMLVRQSGVFPIRCEVGEHAPAGMEALFHVQPCMGESLLPPPELEAGHGMVREYFIAAEEILWNYGPTGVNQFNGKPLTQDEEAAEFFTRGPDRIGGTYKKVVYREYTDGTFLHRVQRGPEDIHLGLLGPTIRAEVGDVIQITFRNMASRPYSMHTNGIFTTDPRNTYYNNTAVPPGTTTRYYWFIPEHYGPTEYDTHCLTWRYFSNVDFTRDFYDGLHGALLTCRKGSLGADNRQIHVDREYVLMFVVIDESETHYIEENIQLFAEFPQSINESDPAFLLSNHMASLNGLMYGNLEGLNMCLKEVVSWHVLGFGKNTDLHTAYFHGNTFVFRGMYRDTVAVMPSAHLTVLMKTDNPGRWTVECRTNAHLLNGMRAIYHVDDCRNKPSSAASPGNFISDVPEAYKAVVGGSRGGKVREYFIAALETEWNYAPINRHIVTGESLLQNEESRVYVERTDNRIGRRYLKAVFREFTDGRFTRQKRREPEDRHLGILGPFIRAEIGDLIRVVFRNMASRPYSIHPHGVFRHKPEDGNGEAADYDEPAVAPGETHVYEWEVPKRAGPGRKGFNCTAWAYYSSVDSVRDSNSGLVGPLITCNRGVLNKYGKRSDVDHEFAVMFTIFNENFSWYLQRNIFTYTLNPYTVNTRDPEFQESNRMYSVNGRVYGTLDGLVMHYNDHVAWYVIGMGSDQDMHTAHFHGQTFLGKLNRDVRGDVVDVFPGIFETVEMLTDNPGTWFLHCHVDNHMRGGMSVVYTVLP</sequence>
<evidence type="ECO:0000256" key="3">
    <source>
        <dbReference type="ARBA" id="ARBA00023002"/>
    </source>
</evidence>
<dbReference type="PROSITE" id="PS00079">
    <property type="entry name" value="MULTICOPPER_OXIDASE1"/>
    <property type="match status" value="3"/>
</dbReference>